<feature type="transmembrane region" description="Helical" evidence="6">
    <location>
        <begin position="124"/>
        <end position="143"/>
    </location>
</feature>
<protein>
    <recommendedName>
        <fullName evidence="6">TVP38/TMEM64 family membrane protein</fullName>
    </recommendedName>
</protein>
<evidence type="ECO:0000256" key="5">
    <source>
        <dbReference type="ARBA" id="ARBA00023136"/>
    </source>
</evidence>
<dbReference type="PATRIC" id="fig|49338.4.peg.1784"/>
<dbReference type="InterPro" id="IPR032816">
    <property type="entry name" value="VTT_dom"/>
</dbReference>
<name>A0A098AY49_DESHA</name>
<evidence type="ECO:0000256" key="3">
    <source>
        <dbReference type="ARBA" id="ARBA00022692"/>
    </source>
</evidence>
<dbReference type="Pfam" id="PF09335">
    <property type="entry name" value="VTT_dom"/>
    <property type="match status" value="1"/>
</dbReference>
<keyword evidence="2 6" id="KW-1003">Cell membrane</keyword>
<evidence type="ECO:0000259" key="7">
    <source>
        <dbReference type="Pfam" id="PF09335"/>
    </source>
</evidence>
<feature type="transmembrane region" description="Helical" evidence="6">
    <location>
        <begin position="155"/>
        <end position="175"/>
    </location>
</feature>
<accession>A0A098AY49</accession>
<dbReference type="PANTHER" id="PTHR12677:SF59">
    <property type="entry name" value="GOLGI APPARATUS MEMBRANE PROTEIN TVP38-RELATED"/>
    <property type="match status" value="1"/>
</dbReference>
<dbReference type="AlphaFoldDB" id="A0A098AY49"/>
<comment type="subcellular location">
    <subcellularLocation>
        <location evidence="1 6">Cell membrane</location>
        <topology evidence="1 6">Multi-pass membrane protein</topology>
    </subcellularLocation>
</comment>
<organism evidence="8">
    <name type="scientific">Desulfitobacterium hafniense</name>
    <name type="common">Desulfitobacterium frappieri</name>
    <dbReference type="NCBI Taxonomy" id="49338"/>
    <lineage>
        <taxon>Bacteria</taxon>
        <taxon>Bacillati</taxon>
        <taxon>Bacillota</taxon>
        <taxon>Clostridia</taxon>
        <taxon>Eubacteriales</taxon>
        <taxon>Desulfitobacteriaceae</taxon>
        <taxon>Desulfitobacterium</taxon>
    </lineage>
</organism>
<evidence type="ECO:0000256" key="4">
    <source>
        <dbReference type="ARBA" id="ARBA00022989"/>
    </source>
</evidence>
<dbReference type="InterPro" id="IPR015414">
    <property type="entry name" value="TMEM64"/>
</dbReference>
<dbReference type="EMBL" id="LK996017">
    <property type="protein sequence ID" value="CDX01548.1"/>
    <property type="molecule type" value="Genomic_DNA"/>
</dbReference>
<evidence type="ECO:0000256" key="6">
    <source>
        <dbReference type="RuleBase" id="RU366058"/>
    </source>
</evidence>
<proteinExistence type="inferred from homology"/>
<feature type="transmembrane region" description="Helical" evidence="6">
    <location>
        <begin position="187"/>
        <end position="205"/>
    </location>
</feature>
<dbReference type="GO" id="GO:0005886">
    <property type="term" value="C:plasma membrane"/>
    <property type="evidence" value="ECO:0007669"/>
    <property type="project" value="UniProtKB-SubCell"/>
</dbReference>
<evidence type="ECO:0000313" key="8">
    <source>
        <dbReference type="EMBL" id="CDX01548.1"/>
    </source>
</evidence>
<reference evidence="8" key="1">
    <citation type="submission" date="2014-07" db="EMBL/GenBank/DDBJ databases">
        <authorList>
            <person name="Hornung V.Bastian."/>
        </authorList>
    </citation>
    <scope>NUCLEOTIDE SEQUENCE</scope>
    <source>
        <strain evidence="8">PCE-S</strain>
    </source>
</reference>
<keyword evidence="3 6" id="KW-0812">Transmembrane</keyword>
<sequence>MSRKKLTSAIVLLFSLVIIGLLYPHIQHPDLFQDLILELGWKGVLLDLLALSLLMFFPIIPFALLAGINIVIYGWSAGFLLSLTGSLLGSSLAFFISRLLGQEWARPHLNKLGKWGKLSDSKNFSLIILARLIFVLPAAAVNYAAGVSPIRFRSFFLATLIGNIPIILWESWFGHDFWHLLQYPRRFSLALLTGAVIFSSAWLLWQYIDRQEKPST</sequence>
<feature type="transmembrane region" description="Helical" evidence="6">
    <location>
        <begin position="79"/>
        <end position="100"/>
    </location>
</feature>
<evidence type="ECO:0000256" key="2">
    <source>
        <dbReference type="ARBA" id="ARBA00022475"/>
    </source>
</evidence>
<evidence type="ECO:0000256" key="1">
    <source>
        <dbReference type="ARBA" id="ARBA00004651"/>
    </source>
</evidence>
<gene>
    <name evidence="8" type="ORF">DPCES_1661</name>
</gene>
<dbReference type="RefSeq" id="WP_018212813.1">
    <property type="nucleotide sequence ID" value="NZ_JAYFNZ010000021.1"/>
</dbReference>
<feature type="domain" description="VTT" evidence="7">
    <location>
        <begin position="60"/>
        <end position="174"/>
    </location>
</feature>
<keyword evidence="5 6" id="KW-0472">Membrane</keyword>
<comment type="similarity">
    <text evidence="6">Belongs to the TVP38/TMEM64 family.</text>
</comment>
<feature type="transmembrane region" description="Helical" evidence="6">
    <location>
        <begin position="48"/>
        <end position="72"/>
    </location>
</feature>
<dbReference type="PANTHER" id="PTHR12677">
    <property type="entry name" value="GOLGI APPARATUS MEMBRANE PROTEIN TVP38-RELATED"/>
    <property type="match status" value="1"/>
</dbReference>
<keyword evidence="4 6" id="KW-1133">Transmembrane helix</keyword>